<evidence type="ECO:0000313" key="8">
    <source>
        <dbReference type="EMBL" id="RUT31372.1"/>
    </source>
</evidence>
<comment type="subcellular location">
    <subcellularLocation>
        <location evidence="1 6">Cell membrane</location>
        <topology evidence="1 6">Multi-pass membrane protein</topology>
    </subcellularLocation>
</comment>
<keyword evidence="4 6" id="KW-1133">Transmembrane helix</keyword>
<keyword evidence="9" id="KW-1185">Reference proteome</keyword>
<dbReference type="GO" id="GO:0005886">
    <property type="term" value="C:plasma membrane"/>
    <property type="evidence" value="ECO:0007669"/>
    <property type="project" value="UniProtKB-SubCell"/>
</dbReference>
<feature type="transmembrane region" description="Helical" evidence="6">
    <location>
        <begin position="227"/>
        <end position="247"/>
    </location>
</feature>
<dbReference type="InterPro" id="IPR032816">
    <property type="entry name" value="VTT_dom"/>
</dbReference>
<feature type="transmembrane region" description="Helical" evidence="6">
    <location>
        <begin position="88"/>
        <end position="113"/>
    </location>
</feature>
<evidence type="ECO:0000259" key="7">
    <source>
        <dbReference type="Pfam" id="PF09335"/>
    </source>
</evidence>
<feature type="transmembrane region" description="Helical" evidence="6">
    <location>
        <begin position="58"/>
        <end position="76"/>
    </location>
</feature>
<proteinExistence type="inferred from homology"/>
<dbReference type="OrthoDB" id="9779114at2"/>
<feature type="transmembrane region" description="Helical" evidence="6">
    <location>
        <begin position="141"/>
        <end position="163"/>
    </location>
</feature>
<accession>A0A433XBD1</accession>
<feature type="domain" description="VTT" evidence="7">
    <location>
        <begin position="77"/>
        <end position="193"/>
    </location>
</feature>
<dbReference type="PANTHER" id="PTHR12677">
    <property type="entry name" value="GOLGI APPARATUS MEMBRANE PROTEIN TVP38-RELATED"/>
    <property type="match status" value="1"/>
</dbReference>
<evidence type="ECO:0000256" key="3">
    <source>
        <dbReference type="ARBA" id="ARBA00022692"/>
    </source>
</evidence>
<keyword evidence="5 6" id="KW-0472">Membrane</keyword>
<comment type="caution">
    <text evidence="8">The sequence shown here is derived from an EMBL/GenBank/DDBJ whole genome shotgun (WGS) entry which is preliminary data.</text>
</comment>
<dbReference type="AlphaFoldDB" id="A0A433XBD1"/>
<dbReference type="Pfam" id="PF09335">
    <property type="entry name" value="VTT_dom"/>
    <property type="match status" value="1"/>
</dbReference>
<reference evidence="8 9" key="1">
    <citation type="journal article" date="2016" name="Int. J. Syst. Evol. Microbiol.">
        <title>Arsenicitalea aurantiaca gen. nov., sp. nov., a new member of the family Hyphomicrobiaceae, isolated from high-arsenic sediment.</title>
        <authorList>
            <person name="Mu Y."/>
            <person name="Zhou L."/>
            <person name="Zeng X.C."/>
            <person name="Liu L."/>
            <person name="Pan Y."/>
            <person name="Chen X."/>
            <person name="Wang J."/>
            <person name="Li S."/>
            <person name="Li W.J."/>
            <person name="Wang Y."/>
        </authorList>
    </citation>
    <scope>NUCLEOTIDE SEQUENCE [LARGE SCALE GENOMIC DNA]</scope>
    <source>
        <strain evidence="8 9">42-50</strain>
    </source>
</reference>
<dbReference type="EMBL" id="RZNJ01000003">
    <property type="protein sequence ID" value="RUT31372.1"/>
    <property type="molecule type" value="Genomic_DNA"/>
</dbReference>
<dbReference type="RefSeq" id="WP_127188617.1">
    <property type="nucleotide sequence ID" value="NZ_RZNJ01000003.1"/>
</dbReference>
<dbReference type="InterPro" id="IPR015414">
    <property type="entry name" value="TMEM64"/>
</dbReference>
<evidence type="ECO:0000256" key="5">
    <source>
        <dbReference type="ARBA" id="ARBA00023136"/>
    </source>
</evidence>
<keyword evidence="2 6" id="KW-1003">Cell membrane</keyword>
<name>A0A433XBD1_9HYPH</name>
<organism evidence="8 9">
    <name type="scientific">Arsenicitalea aurantiaca</name>
    <dbReference type="NCBI Taxonomy" id="1783274"/>
    <lineage>
        <taxon>Bacteria</taxon>
        <taxon>Pseudomonadati</taxon>
        <taxon>Pseudomonadota</taxon>
        <taxon>Alphaproteobacteria</taxon>
        <taxon>Hyphomicrobiales</taxon>
        <taxon>Devosiaceae</taxon>
        <taxon>Arsenicitalea</taxon>
    </lineage>
</organism>
<sequence length="256" mass="26694">MLDKTKAFLARYGGLLIGAALIATIAGLVYAFGLNELDAETLAANWRSVSGRVAADPLRIGAIAAAFYMLLVIALLPGVPLMTIPFGLVFGWLGASLVVSAGMLAGVTILYFATTRLLPASFGGKAGGQLERLAGGVRENAVSYMLVLRLMPAVPFTLLNVALPALKIGYPAFVLTTLAGMLPRILAYAYAGEGLRGVISERLRECPPGQDGCAPALSAGDFLTPEVLLATGLLGLVAMLPIAIRWLGARRKRAGL</sequence>
<keyword evidence="3 6" id="KW-0812">Transmembrane</keyword>
<feature type="transmembrane region" description="Helical" evidence="6">
    <location>
        <begin position="12"/>
        <end position="32"/>
    </location>
</feature>
<evidence type="ECO:0000313" key="9">
    <source>
        <dbReference type="Proteomes" id="UP000281547"/>
    </source>
</evidence>
<gene>
    <name evidence="8" type="ORF">EMQ25_11010</name>
</gene>
<dbReference type="Proteomes" id="UP000281547">
    <property type="component" value="Unassembled WGS sequence"/>
</dbReference>
<protein>
    <recommendedName>
        <fullName evidence="6">TVP38/TMEM64 family membrane protein</fullName>
    </recommendedName>
</protein>
<evidence type="ECO:0000256" key="2">
    <source>
        <dbReference type="ARBA" id="ARBA00022475"/>
    </source>
</evidence>
<dbReference type="PANTHER" id="PTHR12677:SF59">
    <property type="entry name" value="GOLGI APPARATUS MEMBRANE PROTEIN TVP38-RELATED"/>
    <property type="match status" value="1"/>
</dbReference>
<evidence type="ECO:0000256" key="6">
    <source>
        <dbReference type="RuleBase" id="RU366058"/>
    </source>
</evidence>
<feature type="transmembrane region" description="Helical" evidence="6">
    <location>
        <begin position="170"/>
        <end position="191"/>
    </location>
</feature>
<comment type="similarity">
    <text evidence="6">Belongs to the TVP38/TMEM64 family.</text>
</comment>
<evidence type="ECO:0000256" key="4">
    <source>
        <dbReference type="ARBA" id="ARBA00022989"/>
    </source>
</evidence>
<evidence type="ECO:0000256" key="1">
    <source>
        <dbReference type="ARBA" id="ARBA00004651"/>
    </source>
</evidence>